<keyword evidence="1" id="KW-0813">Transport</keyword>
<reference evidence="5" key="1">
    <citation type="submission" date="2015-06" db="EMBL/GenBank/DDBJ databases">
        <authorList>
            <person name="Joergensen T."/>
        </authorList>
    </citation>
    <scope>NUCLEOTIDE SEQUENCE</scope>
    <source>
        <strain evidence="5">RGRH0427</strain>
    </source>
</reference>
<dbReference type="InterPro" id="IPR051782">
    <property type="entry name" value="ABC_Transporter_VariousFunc"/>
</dbReference>
<dbReference type="AlphaFoldDB" id="A0A0H5PZH0"/>
<accession>A0A0H5PZH0</accession>
<dbReference type="PANTHER" id="PTHR42939">
    <property type="entry name" value="ABC TRANSPORTER ATP-BINDING PROTEIN ALBC-RELATED"/>
    <property type="match status" value="1"/>
</dbReference>
<dbReference type="GO" id="GO:0016887">
    <property type="term" value="F:ATP hydrolysis activity"/>
    <property type="evidence" value="ECO:0007669"/>
    <property type="project" value="InterPro"/>
</dbReference>
<keyword evidence="2" id="KW-0547">Nucleotide-binding</keyword>
<evidence type="ECO:0000256" key="3">
    <source>
        <dbReference type="ARBA" id="ARBA00022840"/>
    </source>
</evidence>
<evidence type="ECO:0000259" key="4">
    <source>
        <dbReference type="PROSITE" id="PS50893"/>
    </source>
</evidence>
<reference evidence="5" key="2">
    <citation type="submission" date="2015-07" db="EMBL/GenBank/DDBJ databases">
        <title>Plasmids, circular viruses and viroids from rat gut.</title>
        <authorList>
            <person name="Jorgensen T.J."/>
            <person name="Hansen M.A."/>
            <person name="Xu Z."/>
            <person name="Tabak M.A."/>
            <person name="Sorensen S.J."/>
            <person name="Hansen L.H."/>
        </authorList>
    </citation>
    <scope>NUCLEOTIDE SEQUENCE</scope>
    <source>
        <strain evidence="5">RGRH0427</strain>
    </source>
</reference>
<name>A0A0H5PZH0_9ZZZZ</name>
<evidence type="ECO:0000256" key="1">
    <source>
        <dbReference type="ARBA" id="ARBA00022448"/>
    </source>
</evidence>
<proteinExistence type="predicted"/>
<dbReference type="InterPro" id="IPR027417">
    <property type="entry name" value="P-loop_NTPase"/>
</dbReference>
<dbReference type="GO" id="GO:0005524">
    <property type="term" value="F:ATP binding"/>
    <property type="evidence" value="ECO:0007669"/>
    <property type="project" value="UniProtKB-KW"/>
</dbReference>
<dbReference type="Pfam" id="PF00005">
    <property type="entry name" value="ABC_tran"/>
    <property type="match status" value="1"/>
</dbReference>
<dbReference type="EMBL" id="LN853073">
    <property type="protein sequence ID" value="CRY94993.1"/>
    <property type="molecule type" value="Genomic_DNA"/>
</dbReference>
<feature type="domain" description="ABC transporter" evidence="4">
    <location>
        <begin position="2"/>
        <end position="228"/>
    </location>
</feature>
<evidence type="ECO:0000256" key="2">
    <source>
        <dbReference type="ARBA" id="ARBA00022741"/>
    </source>
</evidence>
<keyword evidence="3" id="KW-0067">ATP-binding</keyword>
<evidence type="ECO:0000313" key="5">
    <source>
        <dbReference type="EMBL" id="CRY94993.1"/>
    </source>
</evidence>
<dbReference type="Gene3D" id="3.40.50.300">
    <property type="entry name" value="P-loop containing nucleotide triphosphate hydrolases"/>
    <property type="match status" value="1"/>
</dbReference>
<dbReference type="SUPFAM" id="SSF52540">
    <property type="entry name" value="P-loop containing nucleoside triphosphate hydrolases"/>
    <property type="match status" value="1"/>
</dbReference>
<dbReference type="SMART" id="SM00382">
    <property type="entry name" value="AAA"/>
    <property type="match status" value="1"/>
</dbReference>
<dbReference type="CDD" id="cd03230">
    <property type="entry name" value="ABC_DR_subfamily_A"/>
    <property type="match status" value="1"/>
</dbReference>
<dbReference type="PROSITE" id="PS50893">
    <property type="entry name" value="ABC_TRANSPORTER_2"/>
    <property type="match status" value="1"/>
</dbReference>
<dbReference type="PANTHER" id="PTHR42939:SF1">
    <property type="entry name" value="ABC TRANSPORTER ATP-BINDING PROTEIN ALBC-RELATED"/>
    <property type="match status" value="1"/>
</dbReference>
<dbReference type="InterPro" id="IPR003439">
    <property type="entry name" value="ABC_transporter-like_ATP-bd"/>
</dbReference>
<sequence length="278" mass="31405">MIDINHITFSYGRKLKPVLQDFTLRIEPGRIYGLLGKNGTGKSTLLYLAAGLLRPQEGTVTYGQTDVTLRRPEVLREVFLVPEEFSLPHISLEKYVRLNAPFYPRFSREILEQCLHDFELQPDLKLGALSMGQKKKAFMSFALATNCRLLLMDEPTNGLDIPSKSIFRRVVSKYLTEDRSMIISTHQVGDVDMLLDHVVMLEESHLVMNCSTADICSVLRFEERPIGAPTDDALYVQPSIQGNAVILPNDEPDRETPINLELLFNCAQSGKLPEKLRA</sequence>
<dbReference type="InterPro" id="IPR003593">
    <property type="entry name" value="AAA+_ATPase"/>
</dbReference>
<organism evidence="5">
    <name type="scientific">uncultured prokaryote</name>
    <dbReference type="NCBI Taxonomy" id="198431"/>
    <lineage>
        <taxon>unclassified sequences</taxon>
        <taxon>environmental samples</taxon>
    </lineage>
</organism>
<protein>
    <recommendedName>
        <fullName evidence="4">ABC transporter domain-containing protein</fullName>
    </recommendedName>
</protein>